<feature type="transmembrane region" description="Helical" evidence="1">
    <location>
        <begin position="12"/>
        <end position="29"/>
    </location>
</feature>
<feature type="transmembrane region" description="Helical" evidence="1">
    <location>
        <begin position="123"/>
        <end position="144"/>
    </location>
</feature>
<keyword evidence="4" id="KW-1185">Reference proteome</keyword>
<name>A0ABT8L024_9BACT</name>
<feature type="domain" description="Signal transduction histidine kinase internal region" evidence="2">
    <location>
        <begin position="165"/>
        <end position="243"/>
    </location>
</feature>
<keyword evidence="1" id="KW-1133">Transmembrane helix</keyword>
<keyword evidence="1" id="KW-0812">Transmembrane</keyword>
<comment type="caution">
    <text evidence="3">The sequence shown here is derived from an EMBL/GenBank/DDBJ whole genome shotgun (WGS) entry which is preliminary data.</text>
</comment>
<dbReference type="InterPro" id="IPR010559">
    <property type="entry name" value="Sig_transdc_His_kin_internal"/>
</dbReference>
<proteinExistence type="predicted"/>
<keyword evidence="3" id="KW-0808">Transferase</keyword>
<evidence type="ECO:0000313" key="3">
    <source>
        <dbReference type="EMBL" id="MDN5205517.1"/>
    </source>
</evidence>
<keyword evidence="1" id="KW-0472">Membrane</keyword>
<dbReference type="Proteomes" id="UP001172082">
    <property type="component" value="Unassembled WGS sequence"/>
</dbReference>
<gene>
    <name evidence="3" type="ORF">QQ008_29305</name>
</gene>
<dbReference type="GO" id="GO:0016301">
    <property type="term" value="F:kinase activity"/>
    <property type="evidence" value="ECO:0007669"/>
    <property type="project" value="UniProtKB-KW"/>
</dbReference>
<organism evidence="3 4">
    <name type="scientific">Splendidivirga corallicola</name>
    <dbReference type="NCBI Taxonomy" id="3051826"/>
    <lineage>
        <taxon>Bacteria</taxon>
        <taxon>Pseudomonadati</taxon>
        <taxon>Bacteroidota</taxon>
        <taxon>Cytophagia</taxon>
        <taxon>Cytophagales</taxon>
        <taxon>Splendidivirgaceae</taxon>
        <taxon>Splendidivirga</taxon>
    </lineage>
</organism>
<keyword evidence="3" id="KW-0418">Kinase</keyword>
<feature type="transmembrane region" description="Helical" evidence="1">
    <location>
        <begin position="89"/>
        <end position="111"/>
    </location>
</feature>
<accession>A0ABT8L024</accession>
<dbReference type="RefSeq" id="WP_346755539.1">
    <property type="nucleotide sequence ID" value="NZ_JAUJEA010000020.1"/>
</dbReference>
<dbReference type="PANTHER" id="PTHR34220:SF7">
    <property type="entry name" value="SENSOR HISTIDINE KINASE YPDA"/>
    <property type="match status" value="1"/>
</dbReference>
<feature type="transmembrane region" description="Helical" evidence="1">
    <location>
        <begin position="49"/>
        <end position="68"/>
    </location>
</feature>
<evidence type="ECO:0000259" key="2">
    <source>
        <dbReference type="Pfam" id="PF06580"/>
    </source>
</evidence>
<dbReference type="InterPro" id="IPR050640">
    <property type="entry name" value="Bact_2-comp_sensor_kinase"/>
</dbReference>
<evidence type="ECO:0000256" key="1">
    <source>
        <dbReference type="SAM" id="Phobius"/>
    </source>
</evidence>
<sequence length="344" mass="40150">MIDLSYKRRVIFVISLIITFIFALPGLALTEAQGILQYVDSSNFGRARLLFMLVAVYLTSLCFFYFNFFWKKRIISPLKSNTSKNVLNIFLNAFLIITATFLLLIIAIILFKIEARRAYFTIYFYRNLLIDVIVLLVTYSINLLERTQKDQLEIATLRNEKIKTELAALKMQIDPHFLFNSLNSLNAIIRAAPKEAILFVDHLSESFRYILQNREQDVVSVESELKFLDSYLYMLKSRFREKLKLNVTVDDRYLKRKLPQFSLQMLVENALKHNEVSKIRPLTIAVYDSGNCLCVRNNLQPKLQIKNSYGIGLANLSKRYKLLADEHIEINKEDNFFEVKLPLI</sequence>
<protein>
    <submittedName>
        <fullName evidence="3">Histidine kinase</fullName>
    </submittedName>
</protein>
<dbReference type="EMBL" id="JAUJEA010000020">
    <property type="protein sequence ID" value="MDN5205517.1"/>
    <property type="molecule type" value="Genomic_DNA"/>
</dbReference>
<reference evidence="3" key="1">
    <citation type="submission" date="2023-06" db="EMBL/GenBank/DDBJ databases">
        <title>Genomic of Parafulvivirga corallium.</title>
        <authorList>
            <person name="Wang G."/>
        </authorList>
    </citation>
    <scope>NUCLEOTIDE SEQUENCE</scope>
    <source>
        <strain evidence="3">BMA10</strain>
    </source>
</reference>
<evidence type="ECO:0000313" key="4">
    <source>
        <dbReference type="Proteomes" id="UP001172082"/>
    </source>
</evidence>
<dbReference type="Pfam" id="PF06580">
    <property type="entry name" value="His_kinase"/>
    <property type="match status" value="1"/>
</dbReference>
<dbReference type="PANTHER" id="PTHR34220">
    <property type="entry name" value="SENSOR HISTIDINE KINASE YPDA"/>
    <property type="match status" value="1"/>
</dbReference>